<dbReference type="PANTHER" id="PTHR37170:SF1">
    <property type="entry name" value="GLUTAREDOXIN-LIKE PROTEIN"/>
    <property type="match status" value="1"/>
</dbReference>
<dbReference type="RefSeq" id="WP_169700624.1">
    <property type="nucleotide sequence ID" value="NZ_LS974202.1"/>
</dbReference>
<dbReference type="InterPro" id="IPR036249">
    <property type="entry name" value="Thioredoxin-like_sf"/>
</dbReference>
<dbReference type="PANTHER" id="PTHR37170">
    <property type="entry name" value="GLUTAREDOXIN-RELATED"/>
    <property type="match status" value="1"/>
</dbReference>
<dbReference type="Proteomes" id="UP000250796">
    <property type="component" value="Chromosome MESINF"/>
</dbReference>
<dbReference type="AlphaFoldDB" id="A0A7Z7LHW8"/>
<evidence type="ECO:0000259" key="1">
    <source>
        <dbReference type="Pfam" id="PF13192"/>
    </source>
</evidence>
<keyword evidence="3" id="KW-1185">Reference proteome</keyword>
<name>A0A7Z7LHW8_9BACT</name>
<accession>A0A7Z7LHW8</accession>
<dbReference type="PROSITE" id="PS51354">
    <property type="entry name" value="GLUTAREDOXIN_2"/>
    <property type="match status" value="1"/>
</dbReference>
<dbReference type="Pfam" id="PF13192">
    <property type="entry name" value="Thioredoxin_3"/>
    <property type="match status" value="1"/>
</dbReference>
<proteinExistence type="predicted"/>
<dbReference type="InterPro" id="IPR011903">
    <property type="entry name" value="TON_0319-like"/>
</dbReference>
<sequence length="215" mass="23865">MENKLLPDNVTKQVKEVFSALEGPVKALFFRSEKKCDYCNTAEQLLNELSGINGKLTYEVFDVDSEMARKYEIELAPGIVLLTPDGDDKGVRFLGVPAGHEFGTLLQDIVTFSKGAKPELSKESLEKIEAIDKPVEIKVFVTTTCPYCPRAVLTAHHIAMANKNIKAYMIEANEFQEMSMKYGVSSVPQIVVNDRVTFVGAIPEGQYVEQVLKAL</sequence>
<evidence type="ECO:0000313" key="3">
    <source>
        <dbReference type="Proteomes" id="UP000250796"/>
    </source>
</evidence>
<protein>
    <submittedName>
        <fullName evidence="2">Glutaredoxin-like domain protein</fullName>
    </submittedName>
</protein>
<dbReference type="NCBIfam" id="TIGR02187">
    <property type="entry name" value="PDO_seleno_TRX"/>
    <property type="match status" value="1"/>
</dbReference>
<dbReference type="SUPFAM" id="SSF52833">
    <property type="entry name" value="Thioredoxin-like"/>
    <property type="match status" value="2"/>
</dbReference>
<dbReference type="Gene3D" id="3.40.30.80">
    <property type="match status" value="1"/>
</dbReference>
<dbReference type="InterPro" id="IPR012336">
    <property type="entry name" value="Thioredoxin-like_fold"/>
</dbReference>
<evidence type="ECO:0000313" key="2">
    <source>
        <dbReference type="EMBL" id="SSC14222.1"/>
    </source>
</evidence>
<reference evidence="2 3" key="1">
    <citation type="submission" date="2017-01" db="EMBL/GenBank/DDBJ databases">
        <authorList>
            <person name="Erauso G."/>
        </authorList>
    </citation>
    <scope>NUCLEOTIDE SEQUENCE [LARGE SCALE GENOMIC DNA]</scope>
    <source>
        <strain evidence="2">MESINF1</strain>
    </source>
</reference>
<dbReference type="CDD" id="cd02973">
    <property type="entry name" value="TRX_GRX_like"/>
    <property type="match status" value="1"/>
</dbReference>
<organism evidence="2 3">
    <name type="scientific">Mesotoga infera</name>
    <dbReference type="NCBI Taxonomy" id="1236046"/>
    <lineage>
        <taxon>Bacteria</taxon>
        <taxon>Thermotogati</taxon>
        <taxon>Thermotogota</taxon>
        <taxon>Thermotogae</taxon>
        <taxon>Kosmotogales</taxon>
        <taxon>Kosmotogaceae</taxon>
        <taxon>Mesotoga</taxon>
    </lineage>
</organism>
<gene>
    <name evidence="2" type="ORF">MESINF_2782</name>
</gene>
<dbReference type="EMBL" id="LS974202">
    <property type="protein sequence ID" value="SSC14222.1"/>
    <property type="molecule type" value="Genomic_DNA"/>
</dbReference>
<feature type="domain" description="Thioredoxin-like fold" evidence="1">
    <location>
        <begin position="136"/>
        <end position="213"/>
    </location>
</feature>
<dbReference type="KEGG" id="minf:MESINF_2782"/>